<evidence type="ECO:0000313" key="9">
    <source>
        <dbReference type="Proteomes" id="UP000318138"/>
    </source>
</evidence>
<dbReference type="PANTHER" id="PTHR12677">
    <property type="entry name" value="GOLGI APPARATUS MEMBRANE PROTEIN TVP38-RELATED"/>
    <property type="match status" value="1"/>
</dbReference>
<evidence type="ECO:0000256" key="6">
    <source>
        <dbReference type="RuleBase" id="RU366058"/>
    </source>
</evidence>
<feature type="transmembrane region" description="Helical" evidence="6">
    <location>
        <begin position="132"/>
        <end position="153"/>
    </location>
</feature>
<comment type="caution">
    <text evidence="6">Lacks conserved residue(s) required for the propagation of feature annotation.</text>
</comment>
<evidence type="ECO:0000259" key="7">
    <source>
        <dbReference type="Pfam" id="PF09335"/>
    </source>
</evidence>
<organism evidence="8 9">
    <name type="scientific">Paenalkalicoccus suaedae</name>
    <dbReference type="NCBI Taxonomy" id="2592382"/>
    <lineage>
        <taxon>Bacteria</taxon>
        <taxon>Bacillati</taxon>
        <taxon>Bacillota</taxon>
        <taxon>Bacilli</taxon>
        <taxon>Bacillales</taxon>
        <taxon>Bacillaceae</taxon>
        <taxon>Paenalkalicoccus</taxon>
    </lineage>
</organism>
<dbReference type="KEGG" id="psua:FLK61_35700"/>
<dbReference type="AlphaFoldDB" id="A0A859FFV0"/>
<gene>
    <name evidence="8" type="ORF">FLK61_35700</name>
</gene>
<comment type="subcellular location">
    <subcellularLocation>
        <location evidence="1 6">Cell membrane</location>
        <topology evidence="1 6">Multi-pass membrane protein</topology>
    </subcellularLocation>
</comment>
<evidence type="ECO:0000256" key="1">
    <source>
        <dbReference type="ARBA" id="ARBA00004651"/>
    </source>
</evidence>
<feature type="transmembrane region" description="Helical" evidence="6">
    <location>
        <begin position="57"/>
        <end position="78"/>
    </location>
</feature>
<evidence type="ECO:0000256" key="4">
    <source>
        <dbReference type="ARBA" id="ARBA00022989"/>
    </source>
</evidence>
<dbReference type="Proteomes" id="UP000318138">
    <property type="component" value="Chromosome"/>
</dbReference>
<proteinExistence type="inferred from homology"/>
<dbReference type="Pfam" id="PF09335">
    <property type="entry name" value="VTT_dom"/>
    <property type="match status" value="1"/>
</dbReference>
<dbReference type="InterPro" id="IPR032816">
    <property type="entry name" value="VTT_dom"/>
</dbReference>
<evidence type="ECO:0000313" key="8">
    <source>
        <dbReference type="EMBL" id="QKS72009.1"/>
    </source>
</evidence>
<sequence length="191" mass="21790">MDIDMIQHQIAQVIEEAGVIAPILFVLLHLFRPILFLPVVLVCVAGGYFFGFLYGTLYSIIGLSLMSFVFYIIVNKFPTFREKIASLKQKVFKDREMSVGQVMILRMMPFVHFHLLSLYLMEMTKTFKGYMYYSVVGILLPAAIFTGFGHVLTDVPWEVSIVLIALALTAFGLLEWRKNRSPADKNQVDPQ</sequence>
<dbReference type="InterPro" id="IPR015414">
    <property type="entry name" value="TMEM64"/>
</dbReference>
<feature type="domain" description="VTT" evidence="7">
    <location>
        <begin position="38"/>
        <end position="150"/>
    </location>
</feature>
<keyword evidence="4 6" id="KW-1133">Transmembrane helix</keyword>
<evidence type="ECO:0000256" key="2">
    <source>
        <dbReference type="ARBA" id="ARBA00022475"/>
    </source>
</evidence>
<accession>A0A859FFV0</accession>
<feature type="transmembrane region" description="Helical" evidence="6">
    <location>
        <begin position="159"/>
        <end position="176"/>
    </location>
</feature>
<reference evidence="9" key="1">
    <citation type="submission" date="2019-07" db="EMBL/GenBank/DDBJ databases">
        <title>Bacillus alkalisoli sp. nov. isolated from saline soil.</title>
        <authorList>
            <person name="Sun J.-Q."/>
            <person name="Xu L."/>
        </authorList>
    </citation>
    <scope>NUCLEOTIDE SEQUENCE [LARGE SCALE GENOMIC DNA]</scope>
    <source>
        <strain evidence="9">M4U3P1</strain>
    </source>
</reference>
<name>A0A859FFV0_9BACI</name>
<dbReference type="GO" id="GO:0005886">
    <property type="term" value="C:plasma membrane"/>
    <property type="evidence" value="ECO:0007669"/>
    <property type="project" value="UniProtKB-SubCell"/>
</dbReference>
<dbReference type="EMBL" id="CP041372">
    <property type="protein sequence ID" value="QKS72009.1"/>
    <property type="molecule type" value="Genomic_DNA"/>
</dbReference>
<keyword evidence="3 6" id="KW-0812">Transmembrane</keyword>
<dbReference type="RefSeq" id="WP_176009992.1">
    <property type="nucleotide sequence ID" value="NZ_CP041372.2"/>
</dbReference>
<dbReference type="PANTHER" id="PTHR12677:SF59">
    <property type="entry name" value="GOLGI APPARATUS MEMBRANE PROTEIN TVP38-RELATED"/>
    <property type="match status" value="1"/>
</dbReference>
<comment type="similarity">
    <text evidence="6">Belongs to the TVP38/TMEM64 family.</text>
</comment>
<feature type="transmembrane region" description="Helical" evidence="6">
    <location>
        <begin position="30"/>
        <end position="50"/>
    </location>
</feature>
<keyword evidence="2 6" id="KW-1003">Cell membrane</keyword>
<protein>
    <recommendedName>
        <fullName evidence="6">TVP38/TMEM64 family membrane protein</fullName>
    </recommendedName>
</protein>
<keyword evidence="9" id="KW-1185">Reference proteome</keyword>
<evidence type="ECO:0000256" key="5">
    <source>
        <dbReference type="ARBA" id="ARBA00023136"/>
    </source>
</evidence>
<keyword evidence="5 6" id="KW-0472">Membrane</keyword>
<evidence type="ECO:0000256" key="3">
    <source>
        <dbReference type="ARBA" id="ARBA00022692"/>
    </source>
</evidence>